<dbReference type="EMBL" id="VSRR010000415">
    <property type="protein sequence ID" value="MPC15293.1"/>
    <property type="molecule type" value="Genomic_DNA"/>
</dbReference>
<reference evidence="1 2" key="1">
    <citation type="submission" date="2019-05" db="EMBL/GenBank/DDBJ databases">
        <title>Another draft genome of Portunus trituberculatus and its Hox gene families provides insights of decapod evolution.</title>
        <authorList>
            <person name="Jeong J.-H."/>
            <person name="Song I."/>
            <person name="Kim S."/>
            <person name="Choi T."/>
            <person name="Kim D."/>
            <person name="Ryu S."/>
            <person name="Kim W."/>
        </authorList>
    </citation>
    <scope>NUCLEOTIDE SEQUENCE [LARGE SCALE GENOMIC DNA]</scope>
    <source>
        <tissue evidence="1">Muscle</tissue>
    </source>
</reference>
<protein>
    <submittedName>
        <fullName evidence="1">Uncharacterized protein</fullName>
    </submittedName>
</protein>
<dbReference type="Proteomes" id="UP000324222">
    <property type="component" value="Unassembled WGS sequence"/>
</dbReference>
<keyword evidence="2" id="KW-1185">Reference proteome</keyword>
<proteinExistence type="predicted"/>
<organism evidence="1 2">
    <name type="scientific">Portunus trituberculatus</name>
    <name type="common">Swimming crab</name>
    <name type="synonym">Neptunus trituberculatus</name>
    <dbReference type="NCBI Taxonomy" id="210409"/>
    <lineage>
        <taxon>Eukaryota</taxon>
        <taxon>Metazoa</taxon>
        <taxon>Ecdysozoa</taxon>
        <taxon>Arthropoda</taxon>
        <taxon>Crustacea</taxon>
        <taxon>Multicrustacea</taxon>
        <taxon>Malacostraca</taxon>
        <taxon>Eumalacostraca</taxon>
        <taxon>Eucarida</taxon>
        <taxon>Decapoda</taxon>
        <taxon>Pleocyemata</taxon>
        <taxon>Brachyura</taxon>
        <taxon>Eubrachyura</taxon>
        <taxon>Portunoidea</taxon>
        <taxon>Portunidae</taxon>
        <taxon>Portuninae</taxon>
        <taxon>Portunus</taxon>
    </lineage>
</organism>
<evidence type="ECO:0000313" key="1">
    <source>
        <dbReference type="EMBL" id="MPC15293.1"/>
    </source>
</evidence>
<gene>
    <name evidence="1" type="ORF">E2C01_008080</name>
</gene>
<accession>A0A5B7D548</accession>
<comment type="caution">
    <text evidence="1">The sequence shown here is derived from an EMBL/GenBank/DDBJ whole genome shotgun (WGS) entry which is preliminary data.</text>
</comment>
<evidence type="ECO:0000313" key="2">
    <source>
        <dbReference type="Proteomes" id="UP000324222"/>
    </source>
</evidence>
<dbReference type="AlphaFoldDB" id="A0A5B7D548"/>
<sequence length="72" mass="8128">MPEVSKRVGFRKVLTFSINGRVFGKLKNRLGMIPSTNHLCYDFSTQRWVSDTETAIISGKNQYSAFSGPPFL</sequence>
<name>A0A5B7D548_PORTR</name>